<feature type="region of interest" description="Disordered" evidence="1">
    <location>
        <begin position="157"/>
        <end position="301"/>
    </location>
</feature>
<evidence type="ECO:0000313" key="3">
    <source>
        <dbReference type="Proteomes" id="UP001163846"/>
    </source>
</evidence>
<sequence length="301" mass="32286">MGFELFVDKRSRYYSIYFRPAQYEGFAIPKSANHHKFNEVAKISIGTAAGTLMPAYDENAKDWFVKWEPAQKRLQVQSCHRLGKIWVAVHMSQALITKLQGLRHATDPIEATNEALSVLKADQFFEGDEAGNLAYEKWYREMSEMKEQGKTKWIVPKEQHGSVGPGSVQGPSSPGPVRGSSSPGPLRGSSSPGPVRGSSSPGPVRGSSSPGPVRGSSSPGPVRGSSSPGPVRGSSSPAFTPDSSIPAFTRTRDASSLASTRQSSSPAFTRDSSSPGPVQGSPKSPGSEPIDFDEYLNFPDE</sequence>
<feature type="compositionally biased region" description="Low complexity" evidence="1">
    <location>
        <begin position="254"/>
        <end position="267"/>
    </location>
</feature>
<proteinExistence type="predicted"/>
<feature type="compositionally biased region" description="Polar residues" evidence="1">
    <location>
        <begin position="270"/>
        <end position="284"/>
    </location>
</feature>
<comment type="caution">
    <text evidence="2">The sequence shown here is derived from an EMBL/GenBank/DDBJ whole genome shotgun (WGS) entry which is preliminary data.</text>
</comment>
<gene>
    <name evidence="2" type="ORF">F5878DRAFT_191720</name>
</gene>
<feature type="compositionally biased region" description="Low complexity" evidence="1">
    <location>
        <begin position="161"/>
        <end position="237"/>
    </location>
</feature>
<evidence type="ECO:0000313" key="2">
    <source>
        <dbReference type="EMBL" id="KAJ3837968.1"/>
    </source>
</evidence>
<feature type="compositionally biased region" description="Acidic residues" evidence="1">
    <location>
        <begin position="290"/>
        <end position="301"/>
    </location>
</feature>
<keyword evidence="3" id="KW-1185">Reference proteome</keyword>
<dbReference type="Proteomes" id="UP001163846">
    <property type="component" value="Unassembled WGS sequence"/>
</dbReference>
<reference evidence="2" key="1">
    <citation type="submission" date="2022-08" db="EMBL/GenBank/DDBJ databases">
        <authorList>
            <consortium name="DOE Joint Genome Institute"/>
            <person name="Min B."/>
            <person name="Riley R."/>
            <person name="Sierra-Patev S."/>
            <person name="Naranjo-Ortiz M."/>
            <person name="Looney B."/>
            <person name="Konkel Z."/>
            <person name="Slot J.C."/>
            <person name="Sakamoto Y."/>
            <person name="Steenwyk J.L."/>
            <person name="Rokas A."/>
            <person name="Carro J."/>
            <person name="Camarero S."/>
            <person name="Ferreira P."/>
            <person name="Molpeceres G."/>
            <person name="Ruiz-Duenas F.J."/>
            <person name="Serrano A."/>
            <person name="Henrissat B."/>
            <person name="Drula E."/>
            <person name="Hughes K.W."/>
            <person name="Mata J.L."/>
            <person name="Ishikawa N.K."/>
            <person name="Vargas-Isla R."/>
            <person name="Ushijima S."/>
            <person name="Smith C.A."/>
            <person name="Ahrendt S."/>
            <person name="Andreopoulos W."/>
            <person name="He G."/>
            <person name="Labutti K."/>
            <person name="Lipzen A."/>
            <person name="Ng V."/>
            <person name="Sandor L."/>
            <person name="Barry K."/>
            <person name="Martinez A.T."/>
            <person name="Xiao Y."/>
            <person name="Gibbons J.G."/>
            <person name="Terashima K."/>
            <person name="Hibbett D.S."/>
            <person name="Grigoriev I.V."/>
        </authorList>
    </citation>
    <scope>NUCLEOTIDE SEQUENCE</scope>
    <source>
        <strain evidence="2">TFB9207</strain>
    </source>
</reference>
<name>A0AA38P7V3_9AGAR</name>
<protein>
    <submittedName>
        <fullName evidence="2">Uncharacterized protein</fullName>
    </submittedName>
</protein>
<evidence type="ECO:0000256" key="1">
    <source>
        <dbReference type="SAM" id="MobiDB-lite"/>
    </source>
</evidence>
<dbReference type="AlphaFoldDB" id="A0AA38P7V3"/>
<organism evidence="2 3">
    <name type="scientific">Lentinula raphanica</name>
    <dbReference type="NCBI Taxonomy" id="153919"/>
    <lineage>
        <taxon>Eukaryota</taxon>
        <taxon>Fungi</taxon>
        <taxon>Dikarya</taxon>
        <taxon>Basidiomycota</taxon>
        <taxon>Agaricomycotina</taxon>
        <taxon>Agaricomycetes</taxon>
        <taxon>Agaricomycetidae</taxon>
        <taxon>Agaricales</taxon>
        <taxon>Marasmiineae</taxon>
        <taxon>Omphalotaceae</taxon>
        <taxon>Lentinula</taxon>
    </lineage>
</organism>
<accession>A0AA38P7V3</accession>
<dbReference type="EMBL" id="MU806211">
    <property type="protein sequence ID" value="KAJ3837968.1"/>
    <property type="molecule type" value="Genomic_DNA"/>
</dbReference>